<comment type="subcellular location">
    <subcellularLocation>
        <location evidence="1">Membrane</location>
        <topology evidence="1">Multi-pass membrane protein</topology>
    </subcellularLocation>
</comment>
<dbReference type="InterPro" id="IPR006153">
    <property type="entry name" value="Cation/H_exchanger_TM"/>
</dbReference>
<sequence>MEQALLLITLGVLFLGGLLADKVGHLTRLPRVTMLLLLGVLVGQAGLNILPQSATDLFEPVSVVALTMVAFLLGGELTRENMTSNGRAIFSISLSVVIGTTLAIWAGLTAFGLDPRLALLLGAIATATDPAAISEVIRQSGMRNGFTSTLKGIVAIDDVWGLLMFSICLALVDQSGGWAAPMLGAGRDIGGAILLGLCVGIPSAILTGRLTPGEPLQTEAIGVVLMTAGIAIWLDVSCLVAGMTAGAYIANFARHHERTFNEIEHIEWPFMLLFFLLAGASLELHALWALGWFSLTYAGLRIAARIVSCEIGARIGSVPVAHRHIYGPALLPQAGVAVGMALVAADTFPQWGATIMTLTITTTVFFEVIGPPATLLALRMVERVQDGGAQ</sequence>
<dbReference type="EMBL" id="FOYO01000001">
    <property type="protein sequence ID" value="SFR32853.1"/>
    <property type="molecule type" value="Genomic_DNA"/>
</dbReference>
<keyword evidence="2 5" id="KW-0812">Transmembrane</keyword>
<evidence type="ECO:0000256" key="2">
    <source>
        <dbReference type="ARBA" id="ARBA00022692"/>
    </source>
</evidence>
<evidence type="ECO:0000313" key="7">
    <source>
        <dbReference type="EMBL" id="SFR32853.1"/>
    </source>
</evidence>
<evidence type="ECO:0000256" key="5">
    <source>
        <dbReference type="SAM" id="Phobius"/>
    </source>
</evidence>
<keyword evidence="3 5" id="KW-1133">Transmembrane helix</keyword>
<feature type="transmembrane region" description="Helical" evidence="5">
    <location>
        <begin position="57"/>
        <end position="77"/>
    </location>
</feature>
<dbReference type="Gene3D" id="1.20.1530.20">
    <property type="match status" value="1"/>
</dbReference>
<dbReference type="InterPro" id="IPR038770">
    <property type="entry name" value="Na+/solute_symporter_sf"/>
</dbReference>
<dbReference type="Pfam" id="PF00999">
    <property type="entry name" value="Na_H_Exchanger"/>
    <property type="match status" value="1"/>
</dbReference>
<protein>
    <submittedName>
        <fullName evidence="7">Transporter, CPA2 family</fullName>
    </submittedName>
</protein>
<feature type="transmembrane region" description="Helical" evidence="5">
    <location>
        <begin position="192"/>
        <end position="211"/>
    </location>
</feature>
<dbReference type="STRING" id="670154.SAMN04488002_0215"/>
<dbReference type="PANTHER" id="PTHR43021">
    <property type="entry name" value="NA(+)/H(+) ANTIPORTER-RELATED"/>
    <property type="match status" value="1"/>
</dbReference>
<dbReference type="GO" id="GO:0015297">
    <property type="term" value="F:antiporter activity"/>
    <property type="evidence" value="ECO:0007669"/>
    <property type="project" value="InterPro"/>
</dbReference>
<evidence type="ECO:0000256" key="4">
    <source>
        <dbReference type="ARBA" id="ARBA00023136"/>
    </source>
</evidence>
<dbReference type="OrthoDB" id="9778229at2"/>
<evidence type="ECO:0000313" key="8">
    <source>
        <dbReference type="Proteomes" id="UP000199658"/>
    </source>
</evidence>
<feature type="transmembrane region" description="Helical" evidence="5">
    <location>
        <begin position="89"/>
        <end position="111"/>
    </location>
</feature>
<evidence type="ECO:0000259" key="6">
    <source>
        <dbReference type="Pfam" id="PF00999"/>
    </source>
</evidence>
<evidence type="ECO:0000256" key="1">
    <source>
        <dbReference type="ARBA" id="ARBA00004141"/>
    </source>
</evidence>
<proteinExistence type="predicted"/>
<feature type="transmembrane region" description="Helical" evidence="5">
    <location>
        <begin position="270"/>
        <end position="295"/>
    </location>
</feature>
<evidence type="ECO:0000256" key="3">
    <source>
        <dbReference type="ARBA" id="ARBA00022989"/>
    </source>
</evidence>
<gene>
    <name evidence="7" type="ORF">SAMN04488002_0215</name>
</gene>
<reference evidence="8" key="1">
    <citation type="submission" date="2016-10" db="EMBL/GenBank/DDBJ databases">
        <authorList>
            <person name="Varghese N."/>
            <person name="Submissions S."/>
        </authorList>
    </citation>
    <scope>NUCLEOTIDE SEQUENCE [LARGE SCALE GENOMIC DNA]</scope>
    <source>
        <strain evidence="8">DSM 26921</strain>
    </source>
</reference>
<feature type="transmembrane region" description="Helical" evidence="5">
    <location>
        <begin position="223"/>
        <end position="250"/>
    </location>
</feature>
<feature type="domain" description="Cation/H+ exchanger transmembrane" evidence="6">
    <location>
        <begin position="13"/>
        <end position="369"/>
    </location>
</feature>
<dbReference type="GO" id="GO:0016020">
    <property type="term" value="C:membrane"/>
    <property type="evidence" value="ECO:0007669"/>
    <property type="project" value="UniProtKB-SubCell"/>
</dbReference>
<dbReference type="RefSeq" id="WP_090211360.1">
    <property type="nucleotide sequence ID" value="NZ_FOYO01000001.1"/>
</dbReference>
<name>A0A1I6FSF8_9RHOB</name>
<keyword evidence="4 5" id="KW-0472">Membrane</keyword>
<dbReference type="Proteomes" id="UP000199658">
    <property type="component" value="Unassembled WGS sequence"/>
</dbReference>
<organism evidence="7 8">
    <name type="scientific">Litoreibacter janthinus</name>
    <dbReference type="NCBI Taxonomy" id="670154"/>
    <lineage>
        <taxon>Bacteria</taxon>
        <taxon>Pseudomonadati</taxon>
        <taxon>Pseudomonadota</taxon>
        <taxon>Alphaproteobacteria</taxon>
        <taxon>Rhodobacterales</taxon>
        <taxon>Roseobacteraceae</taxon>
        <taxon>Litoreibacter</taxon>
    </lineage>
</organism>
<dbReference type="GO" id="GO:1902600">
    <property type="term" value="P:proton transmembrane transport"/>
    <property type="evidence" value="ECO:0007669"/>
    <property type="project" value="InterPro"/>
</dbReference>
<accession>A0A1I6FSF8</accession>
<feature type="transmembrane region" description="Helical" evidence="5">
    <location>
        <begin position="149"/>
        <end position="172"/>
    </location>
</feature>
<keyword evidence="8" id="KW-1185">Reference proteome</keyword>
<dbReference type="PANTHER" id="PTHR43021:SF2">
    <property type="entry name" value="CATION_H+ EXCHANGER DOMAIN-CONTAINING PROTEIN"/>
    <property type="match status" value="1"/>
</dbReference>
<dbReference type="AlphaFoldDB" id="A0A1I6FSF8"/>